<dbReference type="PATRIC" id="fig|1469144.9.peg.5132"/>
<gene>
    <name evidence="2" type="ORF">TH66_09700</name>
    <name evidence="3" type="ORF">TR74_02595</name>
</gene>
<dbReference type="Proteomes" id="UP000070659">
    <property type="component" value="Unassembled WGS sequence"/>
</dbReference>
<dbReference type="EMBL" id="JYIJ01000016">
    <property type="protein sequence ID" value="KWX04161.1"/>
    <property type="molecule type" value="Genomic_DNA"/>
</dbReference>
<dbReference type="RefSeq" id="WP_066884753.1">
    <property type="nucleotide sequence ID" value="NZ_CP171739.1"/>
</dbReference>
<keyword evidence="1" id="KW-0472">Membrane</keyword>
<organism evidence="3 4">
    <name type="scientific">Carbonactinospora thermoautotrophica</name>
    <dbReference type="NCBI Taxonomy" id="1469144"/>
    <lineage>
        <taxon>Bacteria</taxon>
        <taxon>Bacillati</taxon>
        <taxon>Actinomycetota</taxon>
        <taxon>Actinomycetes</taxon>
        <taxon>Kitasatosporales</taxon>
        <taxon>Carbonactinosporaceae</taxon>
        <taxon>Carbonactinospora</taxon>
    </lineage>
</organism>
<sequence length="95" mass="9787">MEQREPDEPTDRLAAAAGYGLALSVPVLLALEPLAGQLTLRARVLVLVGSMLCAVLVAGFTARRNAADGSAPYRREGASGESQVLVGQIGAGRQA</sequence>
<dbReference type="AlphaFoldDB" id="A0A132NKF6"/>
<evidence type="ECO:0000313" key="2">
    <source>
        <dbReference type="EMBL" id="KWX04161.1"/>
    </source>
</evidence>
<reference evidence="4" key="2">
    <citation type="submission" date="2015-02" db="EMBL/GenBank/DDBJ databases">
        <title>Physiological reanalysis, assessment of diazotrophy, and genome sequences of multiple isolates of Streptomyces thermoautotrophicus.</title>
        <authorList>
            <person name="MacKellar D.C."/>
            <person name="Lieber L."/>
            <person name="Norman J."/>
            <person name="Bolger A."/>
            <person name="Tobin C."/>
            <person name="Murray J.W."/>
            <person name="Friesen M."/>
            <person name="Prell J."/>
        </authorList>
    </citation>
    <scope>NUCLEOTIDE SEQUENCE [LARGE SCALE GENOMIC DNA]</scope>
    <source>
        <strain evidence="4">UBT1</strain>
    </source>
</reference>
<comment type="caution">
    <text evidence="3">The sequence shown here is derived from an EMBL/GenBank/DDBJ whole genome shotgun (WGS) entry which is preliminary data.</text>
</comment>
<dbReference type="EMBL" id="JYIK01000385">
    <property type="protein sequence ID" value="KWX10611.1"/>
    <property type="molecule type" value="Genomic_DNA"/>
</dbReference>
<evidence type="ECO:0000313" key="4">
    <source>
        <dbReference type="Proteomes" id="UP000070598"/>
    </source>
</evidence>
<accession>A0A132NKF6</accession>
<evidence type="ECO:0000313" key="5">
    <source>
        <dbReference type="Proteomes" id="UP000070659"/>
    </source>
</evidence>
<name>A0A132NKF6_9ACTN</name>
<feature type="transmembrane region" description="Helical" evidence="1">
    <location>
        <begin position="43"/>
        <end position="62"/>
    </location>
</feature>
<protein>
    <submittedName>
        <fullName evidence="3">Uncharacterized protein</fullName>
    </submittedName>
</protein>
<evidence type="ECO:0000313" key="3">
    <source>
        <dbReference type="EMBL" id="KWX10611.1"/>
    </source>
</evidence>
<keyword evidence="1" id="KW-0812">Transmembrane</keyword>
<feature type="transmembrane region" description="Helical" evidence="1">
    <location>
        <begin position="12"/>
        <end position="31"/>
    </location>
</feature>
<reference evidence="3 5" key="1">
    <citation type="submission" date="2015-02" db="EMBL/GenBank/DDBJ databases">
        <title>Physiological reanalysis, assessment of diazotrophy, and genome sequences of multiple isolates of Streptomyces thermoautotrophicus.</title>
        <authorList>
            <person name="MacKellar D.C."/>
            <person name="Lieber L."/>
            <person name="Norman J."/>
            <person name="Bolger A."/>
            <person name="Tobin C."/>
            <person name="Murray J.W."/>
            <person name="Prell J."/>
        </authorList>
    </citation>
    <scope>NUCLEOTIDE SEQUENCE [LARGE SCALE GENOMIC DNA]</scope>
    <source>
        <strain evidence="3 5">UBT1</strain>
    </source>
</reference>
<proteinExistence type="predicted"/>
<evidence type="ECO:0000256" key="1">
    <source>
        <dbReference type="SAM" id="Phobius"/>
    </source>
</evidence>
<dbReference type="Proteomes" id="UP000070598">
    <property type="component" value="Unassembled WGS sequence"/>
</dbReference>
<keyword evidence="1" id="KW-1133">Transmembrane helix</keyword>